<evidence type="ECO:0000256" key="3">
    <source>
        <dbReference type="ARBA" id="ARBA00022833"/>
    </source>
</evidence>
<dbReference type="AlphaFoldDB" id="A0A238BLU9"/>
<comment type="similarity">
    <text evidence="5">Belongs to the calreticulin family.</text>
</comment>
<keyword evidence="1" id="KW-0479">Metal-binding</keyword>
<evidence type="ECO:0000256" key="2">
    <source>
        <dbReference type="ARBA" id="ARBA00022734"/>
    </source>
</evidence>
<dbReference type="GO" id="GO:0005509">
    <property type="term" value="F:calcium ion binding"/>
    <property type="evidence" value="ECO:0007669"/>
    <property type="project" value="InterPro"/>
</dbReference>
<gene>
    <name evidence="6" type="ORF">X798_06826</name>
</gene>
<dbReference type="InterPro" id="IPR001580">
    <property type="entry name" value="Calret/calnex"/>
</dbReference>
<evidence type="ECO:0000256" key="5">
    <source>
        <dbReference type="RuleBase" id="RU362126"/>
    </source>
</evidence>
<keyword evidence="3" id="KW-0862">Zinc</keyword>
<dbReference type="OrthoDB" id="1938156at2759"/>
<accession>A0A238BLU9</accession>
<evidence type="ECO:0000256" key="1">
    <source>
        <dbReference type="ARBA" id="ARBA00022723"/>
    </source>
</evidence>
<proteinExistence type="inferred from homology"/>
<dbReference type="Pfam" id="PF00262">
    <property type="entry name" value="Calreticulin"/>
    <property type="match status" value="1"/>
</dbReference>
<dbReference type="Gene3D" id="2.10.250.10">
    <property type="entry name" value="Calreticulin/calnexin, P domain"/>
    <property type="match status" value="1"/>
</dbReference>
<reference evidence="6 7" key="1">
    <citation type="submission" date="2015-12" db="EMBL/GenBank/DDBJ databases">
        <title>Draft genome of the nematode, Onchocerca flexuosa.</title>
        <authorList>
            <person name="Mitreva M."/>
        </authorList>
    </citation>
    <scope>NUCLEOTIDE SEQUENCE [LARGE SCALE GENOMIC DNA]</scope>
    <source>
        <strain evidence="6">Red Deer</strain>
    </source>
</reference>
<dbReference type="Proteomes" id="UP000242913">
    <property type="component" value="Unassembled WGS sequence"/>
</dbReference>
<dbReference type="PRINTS" id="PR00626">
    <property type="entry name" value="CALRETICULIN"/>
</dbReference>
<sequence length="179" mass="21010">MVGKIDGYYLNIERTMENLTFPMDFKNYAVSAKFPKFSNKDKPLIIQYATKRFTLPDEDCGGLYIKPEFILNLDVKKPADWDEEWDGEWEPPGMVNPEFKDEWQPREIPNPAYKGEWIHPEIPNPDYVPDPNLYLYEDIGAIGIELWQVNSSTIYDNIIITDSIEEAKLKEERLEKEEL</sequence>
<dbReference type="SUPFAM" id="SSF63887">
    <property type="entry name" value="P-domain of calnexin/calreticulin"/>
    <property type="match status" value="1"/>
</dbReference>
<dbReference type="Gene3D" id="2.60.120.200">
    <property type="match status" value="1"/>
</dbReference>
<dbReference type="InterPro" id="IPR009033">
    <property type="entry name" value="Calreticulin/calnexin_P_dom_sf"/>
</dbReference>
<dbReference type="EMBL" id="KZ270184">
    <property type="protein sequence ID" value="OZC06192.1"/>
    <property type="molecule type" value="Genomic_DNA"/>
</dbReference>
<name>A0A238BLU9_9BILA</name>
<evidence type="ECO:0000313" key="7">
    <source>
        <dbReference type="Proteomes" id="UP000242913"/>
    </source>
</evidence>
<keyword evidence="4" id="KW-0106">Calcium</keyword>
<keyword evidence="5" id="KW-0256">Endoplasmic reticulum</keyword>
<keyword evidence="7" id="KW-1185">Reference proteome</keyword>
<dbReference type="GO" id="GO:0036503">
    <property type="term" value="P:ERAD pathway"/>
    <property type="evidence" value="ECO:0007669"/>
    <property type="project" value="TreeGrafter"/>
</dbReference>
<dbReference type="GO" id="GO:0006457">
    <property type="term" value="P:protein folding"/>
    <property type="evidence" value="ECO:0007669"/>
    <property type="project" value="InterPro"/>
</dbReference>
<keyword evidence="5" id="KW-0143">Chaperone</keyword>
<protein>
    <submittedName>
        <fullName evidence="6">Calreticulin family protein</fullName>
    </submittedName>
</protein>
<dbReference type="GO" id="GO:0051082">
    <property type="term" value="F:unfolded protein binding"/>
    <property type="evidence" value="ECO:0007669"/>
    <property type="project" value="InterPro"/>
</dbReference>
<organism evidence="6 7">
    <name type="scientific">Onchocerca flexuosa</name>
    <dbReference type="NCBI Taxonomy" id="387005"/>
    <lineage>
        <taxon>Eukaryota</taxon>
        <taxon>Metazoa</taxon>
        <taxon>Ecdysozoa</taxon>
        <taxon>Nematoda</taxon>
        <taxon>Chromadorea</taxon>
        <taxon>Rhabditida</taxon>
        <taxon>Spirurina</taxon>
        <taxon>Spiruromorpha</taxon>
        <taxon>Filarioidea</taxon>
        <taxon>Onchocercidae</taxon>
        <taxon>Onchocerca</taxon>
    </lineage>
</organism>
<dbReference type="GO" id="GO:0030246">
    <property type="term" value="F:carbohydrate binding"/>
    <property type="evidence" value="ECO:0007669"/>
    <property type="project" value="UniProtKB-KW"/>
</dbReference>
<dbReference type="PANTHER" id="PTHR11073">
    <property type="entry name" value="CALRETICULIN AND CALNEXIN"/>
    <property type="match status" value="1"/>
</dbReference>
<keyword evidence="2" id="KW-0430">Lectin</keyword>
<dbReference type="GO" id="GO:0005789">
    <property type="term" value="C:endoplasmic reticulum membrane"/>
    <property type="evidence" value="ECO:0007669"/>
    <property type="project" value="TreeGrafter"/>
</dbReference>
<evidence type="ECO:0000256" key="4">
    <source>
        <dbReference type="ARBA" id="ARBA00022837"/>
    </source>
</evidence>
<evidence type="ECO:0000313" key="6">
    <source>
        <dbReference type="EMBL" id="OZC06192.1"/>
    </source>
</evidence>
<dbReference type="PANTHER" id="PTHR11073:SF2">
    <property type="entry name" value="CALRETICULIN"/>
    <property type="match status" value="1"/>
</dbReference>